<dbReference type="EMBL" id="PJQM01001559">
    <property type="protein sequence ID" value="RCI02036.1"/>
    <property type="molecule type" value="Genomic_DNA"/>
</dbReference>
<evidence type="ECO:0000256" key="2">
    <source>
        <dbReference type="ARBA" id="ARBA00023242"/>
    </source>
</evidence>
<feature type="region of interest" description="Disordered" evidence="3">
    <location>
        <begin position="29"/>
        <end position="54"/>
    </location>
</feature>
<keyword evidence="1" id="KW-0479">Metal-binding</keyword>
<gene>
    <name evidence="5" type="ORF">CU098_003451</name>
</gene>
<dbReference type="GO" id="GO:0000981">
    <property type="term" value="F:DNA-binding transcription factor activity, RNA polymerase II-specific"/>
    <property type="evidence" value="ECO:0007669"/>
    <property type="project" value="InterPro"/>
</dbReference>
<dbReference type="CDD" id="cd00067">
    <property type="entry name" value="GAL4"/>
    <property type="match status" value="1"/>
</dbReference>
<dbReference type="InterPro" id="IPR050335">
    <property type="entry name" value="ERT1_acuK_gluconeogen_tf"/>
</dbReference>
<dbReference type="OrthoDB" id="1555531at2759"/>
<evidence type="ECO:0000259" key="4">
    <source>
        <dbReference type="PROSITE" id="PS50048"/>
    </source>
</evidence>
<name>A0A367KIK2_RHIST</name>
<proteinExistence type="predicted"/>
<keyword evidence="6" id="KW-1185">Reference proteome</keyword>
<dbReference type="STRING" id="4846.A0A367KIK2"/>
<evidence type="ECO:0000256" key="3">
    <source>
        <dbReference type="SAM" id="MobiDB-lite"/>
    </source>
</evidence>
<keyword evidence="2" id="KW-0539">Nucleus</keyword>
<dbReference type="InterPro" id="IPR036864">
    <property type="entry name" value="Zn2-C6_fun-type_DNA-bd_sf"/>
</dbReference>
<evidence type="ECO:0000256" key="1">
    <source>
        <dbReference type="ARBA" id="ARBA00022723"/>
    </source>
</evidence>
<dbReference type="PANTHER" id="PTHR47659:SF7">
    <property type="entry name" value="FUNGAL TRANSCRIPTIONAL REGULATORY PROTEIN, N-TERMINAL DOMAIN-CONTAINING PROTEIN"/>
    <property type="match status" value="1"/>
</dbReference>
<comment type="caution">
    <text evidence="5">The sequence shown here is derived from an EMBL/GenBank/DDBJ whole genome shotgun (WGS) entry which is preliminary data.</text>
</comment>
<dbReference type="Proteomes" id="UP000253551">
    <property type="component" value="Unassembled WGS sequence"/>
</dbReference>
<organism evidence="5 6">
    <name type="scientific">Rhizopus stolonifer</name>
    <name type="common">Rhizopus nigricans</name>
    <dbReference type="NCBI Taxonomy" id="4846"/>
    <lineage>
        <taxon>Eukaryota</taxon>
        <taxon>Fungi</taxon>
        <taxon>Fungi incertae sedis</taxon>
        <taxon>Mucoromycota</taxon>
        <taxon>Mucoromycotina</taxon>
        <taxon>Mucoromycetes</taxon>
        <taxon>Mucorales</taxon>
        <taxon>Mucorineae</taxon>
        <taxon>Rhizopodaceae</taxon>
        <taxon>Rhizopus</taxon>
    </lineage>
</organism>
<dbReference type="GO" id="GO:0008270">
    <property type="term" value="F:zinc ion binding"/>
    <property type="evidence" value="ECO:0007669"/>
    <property type="project" value="InterPro"/>
</dbReference>
<feature type="compositionally biased region" description="Low complexity" evidence="3">
    <location>
        <begin position="31"/>
        <end position="48"/>
    </location>
</feature>
<dbReference type="PROSITE" id="PS50048">
    <property type="entry name" value="ZN2_CY6_FUNGAL_2"/>
    <property type="match status" value="1"/>
</dbReference>
<protein>
    <recommendedName>
        <fullName evidence="4">Zn(2)-C6 fungal-type domain-containing protein</fullName>
    </recommendedName>
</protein>
<dbReference type="InterPro" id="IPR001138">
    <property type="entry name" value="Zn2Cys6_DnaBD"/>
</dbReference>
<evidence type="ECO:0000313" key="6">
    <source>
        <dbReference type="Proteomes" id="UP000253551"/>
    </source>
</evidence>
<accession>A0A367KIK2</accession>
<sequence length="603" mass="65984">MTASIPCASCISSGKSDICTNNEATQVTEYSSKPTTTNNNNKKSTANKGSKRGYKSHVPSACINCKIAHLACDVSRPCKRCVSLNKTDTCQDMQHKKRGRPKLREKPAYSSNEHTYEILYGTIQTPTITMRNRSIIPSQQVPPFKSKTTSHSPKKRSSSVISFIHEPIESFQQQQVEQTPISVDATTAQGLTIETVIPSISLSTSPPLSFISQPLPLTPQQQPMITETISPYTPTSINSFVPVVSNSVFQPTADSPSLSIILSMEVCCAKVSDETIKCWGYYPQELAHRSLYDFISSKDTDRLARLHRLLIDNSIEVMKASCPVDQDTLALPPTERTTSALFSNANHQSLCTIANGSRSFSDTIHIKKRTGEYELYEVIVYIGGGLGADLYNVSSLSKQYIVAQFKKHEYEVKTRSSTVAPTITIQPQEFSNLLQEEDLYTLQPFAVFSPISPSPPTSPPNNTKSPKTITKNRLSSIQKFAPQTSSYKPSNTTSPKFNIAPITSKNITSPSPLLSRFSSPSAGFGSTSLISSPACIRMRNTSPVTVTHPTQQYFLQTSSSTLNAAASAAQNKSRHTVTPGGPTAETTVVPDRKIEMSIRSLLC</sequence>
<feature type="domain" description="Zn(2)-C6 fungal-type" evidence="4">
    <location>
        <begin position="61"/>
        <end position="90"/>
    </location>
</feature>
<dbReference type="AlphaFoldDB" id="A0A367KIK2"/>
<dbReference type="PROSITE" id="PS00463">
    <property type="entry name" value="ZN2_CY6_FUNGAL_1"/>
    <property type="match status" value="1"/>
</dbReference>
<dbReference type="SMART" id="SM00066">
    <property type="entry name" value="GAL4"/>
    <property type="match status" value="1"/>
</dbReference>
<dbReference type="Gene3D" id="3.30.450.20">
    <property type="entry name" value="PAS domain"/>
    <property type="match status" value="1"/>
</dbReference>
<dbReference type="SUPFAM" id="SSF57701">
    <property type="entry name" value="Zn2/Cys6 DNA-binding domain"/>
    <property type="match status" value="1"/>
</dbReference>
<reference evidence="5 6" key="1">
    <citation type="journal article" date="2018" name="G3 (Bethesda)">
        <title>Phylogenetic and Phylogenomic Definition of Rhizopus Species.</title>
        <authorList>
            <person name="Gryganskyi A.P."/>
            <person name="Golan J."/>
            <person name="Dolatabadi S."/>
            <person name="Mondo S."/>
            <person name="Robb S."/>
            <person name="Idnurm A."/>
            <person name="Muszewska A."/>
            <person name="Steczkiewicz K."/>
            <person name="Masonjones S."/>
            <person name="Liao H.L."/>
            <person name="Gajdeczka M.T."/>
            <person name="Anike F."/>
            <person name="Vuek A."/>
            <person name="Anishchenko I.M."/>
            <person name="Voigt K."/>
            <person name="de Hoog G.S."/>
            <person name="Smith M.E."/>
            <person name="Heitman J."/>
            <person name="Vilgalys R."/>
            <person name="Stajich J.E."/>
        </authorList>
    </citation>
    <scope>NUCLEOTIDE SEQUENCE [LARGE SCALE GENOMIC DNA]</scope>
    <source>
        <strain evidence="5 6">LSU 92-RS-03</strain>
    </source>
</reference>
<dbReference type="PANTHER" id="PTHR47659">
    <property type="entry name" value="ZN(II)2CYS6 TRANSCRIPTION FACTOR (EUROFUNG)-RELATED"/>
    <property type="match status" value="1"/>
</dbReference>
<evidence type="ECO:0000313" key="5">
    <source>
        <dbReference type="EMBL" id="RCI02036.1"/>
    </source>
</evidence>